<name>A0A8R1E9L7_CAEJA</name>
<evidence type="ECO:0000313" key="4">
    <source>
        <dbReference type="Proteomes" id="UP000005237"/>
    </source>
</evidence>
<dbReference type="Pfam" id="PF12423">
    <property type="entry name" value="KIF1B"/>
    <property type="match status" value="1"/>
</dbReference>
<feature type="region of interest" description="Disordered" evidence="1">
    <location>
        <begin position="214"/>
        <end position="303"/>
    </location>
</feature>
<evidence type="ECO:0000259" key="2">
    <source>
        <dbReference type="Pfam" id="PF12423"/>
    </source>
</evidence>
<protein>
    <submittedName>
        <fullName evidence="3">KIF1B domain-containing protein</fullName>
    </submittedName>
</protein>
<evidence type="ECO:0000256" key="1">
    <source>
        <dbReference type="SAM" id="MobiDB-lite"/>
    </source>
</evidence>
<feature type="compositionally biased region" description="Basic residues" evidence="1">
    <location>
        <begin position="290"/>
        <end position="303"/>
    </location>
</feature>
<feature type="compositionally biased region" description="Basic and acidic residues" evidence="1">
    <location>
        <begin position="232"/>
        <end position="241"/>
    </location>
</feature>
<sequence>MRGLTSGLTEIWIKVHNISEDTYFLWEKSRFMNRYYGMQEMYEAKQDGSEEWNMPKERDPFYEPADSPVFIASSVVFLQSLAYLIDVEEQFPIVDLSGQEIGLLTVALSPCSLTGKEMRGEYVEKPSQLIGKNIAFKVKVMAAVGLPRRILKSCCKYRFFGSKKMTTTSTVSGNTPAYGHEETFQFKPVTQEVADYLANSNLYITFWGTQRPRGISSRRNSVSTIGSGVREGPNKTKRVEKMVQQAKSADNRNISVKALETVLRGTDDHENRKARKQSMKKSGSAGQLATKRRSASSKKKAKQ</sequence>
<reference evidence="3" key="2">
    <citation type="submission" date="2022-06" db="UniProtKB">
        <authorList>
            <consortium name="EnsemblMetazoa"/>
        </authorList>
    </citation>
    <scope>IDENTIFICATION</scope>
    <source>
        <strain evidence="3">DF5081</strain>
    </source>
</reference>
<feature type="domain" description="Kinesin-like KIF1-type" evidence="2">
    <location>
        <begin position="31"/>
        <end position="71"/>
    </location>
</feature>
<feature type="compositionally biased region" description="Polar residues" evidence="1">
    <location>
        <begin position="217"/>
        <end position="226"/>
    </location>
</feature>
<organism evidence="3 4">
    <name type="scientific">Caenorhabditis japonica</name>
    <dbReference type="NCBI Taxonomy" id="281687"/>
    <lineage>
        <taxon>Eukaryota</taxon>
        <taxon>Metazoa</taxon>
        <taxon>Ecdysozoa</taxon>
        <taxon>Nematoda</taxon>
        <taxon>Chromadorea</taxon>
        <taxon>Rhabditida</taxon>
        <taxon>Rhabditina</taxon>
        <taxon>Rhabditomorpha</taxon>
        <taxon>Rhabditoidea</taxon>
        <taxon>Rhabditidae</taxon>
        <taxon>Peloderinae</taxon>
        <taxon>Caenorhabditis</taxon>
    </lineage>
</organism>
<proteinExistence type="predicted"/>
<keyword evidence="4" id="KW-1185">Reference proteome</keyword>
<dbReference type="AlphaFoldDB" id="A0A8R1E9L7"/>
<dbReference type="InterPro" id="IPR035892">
    <property type="entry name" value="C2_domain_sf"/>
</dbReference>
<dbReference type="Proteomes" id="UP000005237">
    <property type="component" value="Unassembled WGS sequence"/>
</dbReference>
<evidence type="ECO:0000313" key="3">
    <source>
        <dbReference type="EnsemblMetazoa" id="CJA25617.1"/>
    </source>
</evidence>
<dbReference type="InterPro" id="IPR022140">
    <property type="entry name" value="Kinesin-like_KIF1-typ"/>
</dbReference>
<dbReference type="EnsemblMetazoa" id="CJA25617.1">
    <property type="protein sequence ID" value="CJA25617.1"/>
    <property type="gene ID" value="WBGene00181189"/>
</dbReference>
<reference evidence="4" key="1">
    <citation type="submission" date="2010-08" db="EMBL/GenBank/DDBJ databases">
        <authorList>
            <consortium name="Caenorhabditis japonica Sequencing Consortium"/>
            <person name="Wilson R.K."/>
        </authorList>
    </citation>
    <scope>NUCLEOTIDE SEQUENCE [LARGE SCALE GENOMIC DNA]</scope>
    <source>
        <strain evidence="4">DF5081</strain>
    </source>
</reference>
<dbReference type="SUPFAM" id="SSF49562">
    <property type="entry name" value="C2 domain (Calcium/lipid-binding domain, CaLB)"/>
    <property type="match status" value="1"/>
</dbReference>
<accession>A0A8R1E9L7</accession>
<feature type="compositionally biased region" description="Polar residues" evidence="1">
    <location>
        <begin position="245"/>
        <end position="254"/>
    </location>
</feature>